<sequence>MATFGPTPPIITIEFKNGNPTLSIESLNLGIQQIKNHRNSTTSNLPDCKVGSTYADEDQVRISLQNMGLADFLDPYLGPMRRDGVIQETVSYSLNVKTSQVLVDRGTLLARAELKHSVIQKHRRALANKEAKDKQEAGGDELDSEVDAAAKPFVIDSNEMNNGSPYFQDTPPLVKQLRLVWQDDLELLTMTWPTFRSKFSKHPVGKSESRLWQALKPFRNIYLKTKQ</sequence>
<organism evidence="1 2">
    <name type="scientific">Calocera cornea HHB12733</name>
    <dbReference type="NCBI Taxonomy" id="1353952"/>
    <lineage>
        <taxon>Eukaryota</taxon>
        <taxon>Fungi</taxon>
        <taxon>Dikarya</taxon>
        <taxon>Basidiomycota</taxon>
        <taxon>Agaricomycotina</taxon>
        <taxon>Dacrymycetes</taxon>
        <taxon>Dacrymycetales</taxon>
        <taxon>Dacrymycetaceae</taxon>
        <taxon>Calocera</taxon>
    </lineage>
</organism>
<keyword evidence="2" id="KW-1185">Reference proteome</keyword>
<dbReference type="InParanoid" id="A0A165DJK6"/>
<gene>
    <name evidence="1" type="ORF">CALCODRAFT_529874</name>
</gene>
<name>A0A165DJK6_9BASI</name>
<accession>A0A165DJK6</accession>
<reference evidence="1 2" key="1">
    <citation type="journal article" date="2016" name="Mol. Biol. Evol.">
        <title>Comparative Genomics of Early-Diverging Mushroom-Forming Fungi Provides Insights into the Origins of Lignocellulose Decay Capabilities.</title>
        <authorList>
            <person name="Nagy L.G."/>
            <person name="Riley R."/>
            <person name="Tritt A."/>
            <person name="Adam C."/>
            <person name="Daum C."/>
            <person name="Floudas D."/>
            <person name="Sun H."/>
            <person name="Yadav J.S."/>
            <person name="Pangilinan J."/>
            <person name="Larsson K.H."/>
            <person name="Matsuura K."/>
            <person name="Barry K."/>
            <person name="Labutti K."/>
            <person name="Kuo R."/>
            <person name="Ohm R.A."/>
            <person name="Bhattacharya S.S."/>
            <person name="Shirouzu T."/>
            <person name="Yoshinaga Y."/>
            <person name="Martin F.M."/>
            <person name="Grigoriev I.V."/>
            <person name="Hibbett D.S."/>
        </authorList>
    </citation>
    <scope>NUCLEOTIDE SEQUENCE [LARGE SCALE GENOMIC DNA]</scope>
    <source>
        <strain evidence="1 2">HHB12733</strain>
    </source>
</reference>
<evidence type="ECO:0000313" key="2">
    <source>
        <dbReference type="Proteomes" id="UP000076842"/>
    </source>
</evidence>
<evidence type="ECO:0000313" key="1">
    <source>
        <dbReference type="EMBL" id="KZT52949.1"/>
    </source>
</evidence>
<protein>
    <submittedName>
        <fullName evidence="1">Uncharacterized protein</fullName>
    </submittedName>
</protein>
<dbReference type="AlphaFoldDB" id="A0A165DJK6"/>
<dbReference type="EMBL" id="KV424050">
    <property type="protein sequence ID" value="KZT52949.1"/>
    <property type="molecule type" value="Genomic_DNA"/>
</dbReference>
<proteinExistence type="predicted"/>
<dbReference type="Proteomes" id="UP000076842">
    <property type="component" value="Unassembled WGS sequence"/>
</dbReference>